<dbReference type="EMBL" id="CM007649">
    <property type="protein sequence ID" value="ONM33447.1"/>
    <property type="molecule type" value="Genomic_DNA"/>
</dbReference>
<protein>
    <submittedName>
        <fullName evidence="1">Putative U3 small nucleolar RNA-associated protein 11</fullName>
    </submittedName>
</protein>
<dbReference type="InParanoid" id="A0A1D6MXJ6"/>
<accession>A0A1D6MXJ6</accession>
<evidence type="ECO:0000313" key="1">
    <source>
        <dbReference type="EMBL" id="ONM33447.1"/>
    </source>
</evidence>
<organism evidence="1">
    <name type="scientific">Zea mays</name>
    <name type="common">Maize</name>
    <dbReference type="NCBI Taxonomy" id="4577"/>
    <lineage>
        <taxon>Eukaryota</taxon>
        <taxon>Viridiplantae</taxon>
        <taxon>Streptophyta</taxon>
        <taxon>Embryophyta</taxon>
        <taxon>Tracheophyta</taxon>
        <taxon>Spermatophyta</taxon>
        <taxon>Magnoliopsida</taxon>
        <taxon>Liliopsida</taxon>
        <taxon>Poales</taxon>
        <taxon>Poaceae</taxon>
        <taxon>PACMAD clade</taxon>
        <taxon>Panicoideae</taxon>
        <taxon>Andropogonodae</taxon>
        <taxon>Andropogoneae</taxon>
        <taxon>Tripsacinae</taxon>
        <taxon>Zea</taxon>
    </lineage>
</organism>
<gene>
    <name evidence="1" type="ORF">ZEAMMB73_Zm00001d041650</name>
</gene>
<name>A0A1D6MXJ6_MAIZE</name>
<dbReference type="AlphaFoldDB" id="A0A1D6MXJ6"/>
<dbReference type="PaxDb" id="4577-GRMZM2G001924_P01"/>
<reference evidence="1" key="1">
    <citation type="submission" date="2015-12" db="EMBL/GenBank/DDBJ databases">
        <title>Update maize B73 reference genome by single molecule sequencing technologies.</title>
        <authorList>
            <consortium name="Maize Genome Sequencing Project"/>
            <person name="Ware D."/>
        </authorList>
    </citation>
    <scope>NUCLEOTIDE SEQUENCE [LARGE SCALE GENOMIC DNA]</scope>
    <source>
        <tissue evidence="1">Seedling</tissue>
    </source>
</reference>
<sequence>MINSRTIGGIHRPKAFKVKKKIEKLSSTLHELDNRPQNKHVYFAEDRLLNCY</sequence>
<proteinExistence type="predicted"/>
<dbReference type="SMR" id="A0A1D6MXJ6"/>